<dbReference type="AlphaFoldDB" id="A0A2N3XU12"/>
<organism evidence="8 9">
    <name type="scientific">Saccharopolyspora spinosa</name>
    <dbReference type="NCBI Taxonomy" id="60894"/>
    <lineage>
        <taxon>Bacteria</taxon>
        <taxon>Bacillati</taxon>
        <taxon>Actinomycetota</taxon>
        <taxon>Actinomycetes</taxon>
        <taxon>Pseudonocardiales</taxon>
        <taxon>Pseudonocardiaceae</taxon>
        <taxon>Saccharopolyspora</taxon>
    </lineage>
</organism>
<dbReference type="GO" id="GO:0003677">
    <property type="term" value="F:DNA binding"/>
    <property type="evidence" value="ECO:0007669"/>
    <property type="project" value="InterPro"/>
</dbReference>
<dbReference type="EMBL" id="PJNB01000001">
    <property type="protein sequence ID" value="PKW14132.1"/>
    <property type="molecule type" value="Genomic_DNA"/>
</dbReference>
<comment type="similarity">
    <text evidence="1">Belongs to the N(4)/N(6)-methyltransferase family. N(4) subfamily.</text>
</comment>
<dbReference type="InterPro" id="IPR017985">
    <property type="entry name" value="MeTrfase_CN4_CS"/>
</dbReference>
<keyword evidence="6" id="KW-0680">Restriction system</keyword>
<dbReference type="SUPFAM" id="SSF53335">
    <property type="entry name" value="S-adenosyl-L-methionine-dependent methyltransferases"/>
    <property type="match status" value="2"/>
</dbReference>
<keyword evidence="9" id="KW-1185">Reference proteome</keyword>
<dbReference type="Gene3D" id="3.40.50.150">
    <property type="entry name" value="Vaccinia Virus protein VP39"/>
    <property type="match status" value="2"/>
</dbReference>
<keyword evidence="4" id="KW-0808">Transferase</keyword>
<name>A0A2N3XU12_SACSN</name>
<comment type="catalytic activity">
    <reaction evidence="7">
        <text>a 2'-deoxycytidine in DNA + S-adenosyl-L-methionine = an N(4)-methyl-2'-deoxycytidine in DNA + S-adenosyl-L-homocysteine + H(+)</text>
        <dbReference type="Rhea" id="RHEA:16857"/>
        <dbReference type="Rhea" id="RHEA-COMP:11369"/>
        <dbReference type="Rhea" id="RHEA-COMP:13674"/>
        <dbReference type="ChEBI" id="CHEBI:15378"/>
        <dbReference type="ChEBI" id="CHEBI:57856"/>
        <dbReference type="ChEBI" id="CHEBI:59789"/>
        <dbReference type="ChEBI" id="CHEBI:85452"/>
        <dbReference type="ChEBI" id="CHEBI:137933"/>
        <dbReference type="EC" id="2.1.1.113"/>
    </reaction>
</comment>
<evidence type="ECO:0000313" key="9">
    <source>
        <dbReference type="Proteomes" id="UP000233786"/>
    </source>
</evidence>
<evidence type="ECO:0000256" key="4">
    <source>
        <dbReference type="ARBA" id="ARBA00022679"/>
    </source>
</evidence>
<gene>
    <name evidence="8" type="ORF">A8926_1725</name>
</gene>
<dbReference type="GO" id="GO:0015667">
    <property type="term" value="F:site-specific DNA-methyltransferase (cytosine-N4-specific) activity"/>
    <property type="evidence" value="ECO:0007669"/>
    <property type="project" value="UniProtKB-EC"/>
</dbReference>
<evidence type="ECO:0000256" key="5">
    <source>
        <dbReference type="ARBA" id="ARBA00022691"/>
    </source>
</evidence>
<dbReference type="Proteomes" id="UP000233786">
    <property type="component" value="Unassembled WGS sequence"/>
</dbReference>
<reference evidence="8" key="1">
    <citation type="submission" date="2017-12" db="EMBL/GenBank/DDBJ databases">
        <title>Sequencing the genomes of 1000 Actinobacteria strains.</title>
        <authorList>
            <person name="Klenk H.-P."/>
        </authorList>
    </citation>
    <scope>NUCLEOTIDE SEQUENCE [LARGE SCALE GENOMIC DNA]</scope>
    <source>
        <strain evidence="8">DSM 44228</strain>
    </source>
</reference>
<evidence type="ECO:0000313" key="8">
    <source>
        <dbReference type="EMBL" id="PKW14132.1"/>
    </source>
</evidence>
<protein>
    <recommendedName>
        <fullName evidence="2">site-specific DNA-methyltransferase (cytosine-N(4)-specific)</fullName>
        <ecNumber evidence="2">2.1.1.113</ecNumber>
    </recommendedName>
</protein>
<dbReference type="RefSeq" id="WP_010316477.1">
    <property type="nucleotide sequence ID" value="NZ_CP061007.1"/>
</dbReference>
<accession>A0A2N3XU12</accession>
<dbReference type="STRING" id="994479.GCA_000194155_08160"/>
<keyword evidence="5" id="KW-0949">S-adenosyl-L-methionine</keyword>
<keyword evidence="3" id="KW-0489">Methyltransferase</keyword>
<dbReference type="PROSITE" id="PS00093">
    <property type="entry name" value="N4_MTASE"/>
    <property type="match status" value="1"/>
</dbReference>
<evidence type="ECO:0000256" key="2">
    <source>
        <dbReference type="ARBA" id="ARBA00012185"/>
    </source>
</evidence>
<evidence type="ECO:0000256" key="3">
    <source>
        <dbReference type="ARBA" id="ARBA00022603"/>
    </source>
</evidence>
<dbReference type="EC" id="2.1.1.113" evidence="2"/>
<proteinExistence type="inferred from homology"/>
<sequence>MSQPLLPIDVPSAGPGSNTTTFADNMRLPVHRWFRYSAGFSAQWAGSVIEESGAKHVLDPFGGSGTTVIASEEIGVAGIGLDVHPFVTRIAKAKLAWRADPDILVKRANDIRLEAEKERPVVAPPAPLIAKCFPDRKTLLNLLRIRDAVERLRVGDEYDELLWLAFVSIIRACSPAGTAQWQYVLPNKTKSRVAEPLTAFEARVEVFAQDMWAMRSRRSAPEGKIVEADARTLDGVPDGWADLILTSPPYANNFDYADATRLEQSFLGEITGWGDLKQLRKKLMKSATQHMGGWDAAEALESPLIESIREELLAVFGELSSIKRSKAGNKAYDLMVAGYFLDSAQIWHALRRASSPGVKVCYVVGDSAPYGVHVPVERWLGELALAAGFKEWRFEKVRDRNTKWKNRKHNHPLHEGRLWIEG</sequence>
<evidence type="ECO:0000256" key="7">
    <source>
        <dbReference type="ARBA" id="ARBA00049120"/>
    </source>
</evidence>
<dbReference type="GO" id="GO:0032259">
    <property type="term" value="P:methylation"/>
    <property type="evidence" value="ECO:0007669"/>
    <property type="project" value="UniProtKB-KW"/>
</dbReference>
<evidence type="ECO:0000256" key="6">
    <source>
        <dbReference type="ARBA" id="ARBA00022747"/>
    </source>
</evidence>
<evidence type="ECO:0000256" key="1">
    <source>
        <dbReference type="ARBA" id="ARBA00010203"/>
    </source>
</evidence>
<dbReference type="GO" id="GO:0009307">
    <property type="term" value="P:DNA restriction-modification system"/>
    <property type="evidence" value="ECO:0007669"/>
    <property type="project" value="UniProtKB-KW"/>
</dbReference>
<dbReference type="InterPro" id="IPR029063">
    <property type="entry name" value="SAM-dependent_MTases_sf"/>
</dbReference>
<comment type="caution">
    <text evidence="8">The sequence shown here is derived from an EMBL/GenBank/DDBJ whole genome shotgun (WGS) entry which is preliminary data.</text>
</comment>